<gene>
    <name evidence="2" type="ordered locus">Mzhil_1547</name>
</gene>
<dbReference type="InterPro" id="IPR029039">
    <property type="entry name" value="Flavoprotein-like_sf"/>
</dbReference>
<evidence type="ECO:0000313" key="2">
    <source>
        <dbReference type="EMBL" id="AEH61386.1"/>
    </source>
</evidence>
<dbReference type="Gene3D" id="3.40.50.360">
    <property type="match status" value="1"/>
</dbReference>
<dbReference type="OrthoDB" id="6433at2157"/>
<dbReference type="GeneID" id="10823185"/>
<dbReference type="RefSeq" id="WP_013898822.1">
    <property type="nucleotide sequence ID" value="NC_015676.1"/>
</dbReference>
<dbReference type="Pfam" id="PF00258">
    <property type="entry name" value="Flavodoxin_1"/>
    <property type="match status" value="1"/>
</dbReference>
<dbReference type="PANTHER" id="PTHR43717:SF1">
    <property type="entry name" value="ANAEROBIC NITRIC OXIDE REDUCTASE FLAVORUBREDOXIN"/>
    <property type="match status" value="1"/>
</dbReference>
<dbReference type="InterPro" id="IPR008254">
    <property type="entry name" value="Flavodoxin/NO_synth"/>
</dbReference>
<sequence>MPKLAIVYLSTQGNTMLMAEGIAEGAISRNIDVEVRSFYEWNPMDAASADGIAVGSSTFNYAMHPPIQKFLDQMLETEVKGKIGAAFGSYGWSGEAPVMIADKMRKAGMNVIDPVLRIQYRPTEKDIAECVRLGKDLAEKIKHNK</sequence>
<dbReference type="HOGENOM" id="CLU_051402_4_3_2"/>
<dbReference type="PROSITE" id="PS00201">
    <property type="entry name" value="FLAVODOXIN"/>
    <property type="match status" value="1"/>
</dbReference>
<dbReference type="KEGG" id="mzh:Mzhil_1547"/>
<dbReference type="SUPFAM" id="SSF52218">
    <property type="entry name" value="Flavoproteins"/>
    <property type="match status" value="1"/>
</dbReference>
<keyword evidence="3" id="KW-1185">Reference proteome</keyword>
<dbReference type="GO" id="GO:0009055">
    <property type="term" value="F:electron transfer activity"/>
    <property type="evidence" value="ECO:0007669"/>
    <property type="project" value="InterPro"/>
</dbReference>
<accession>F7XP89</accession>
<dbReference type="GO" id="GO:0010181">
    <property type="term" value="F:FMN binding"/>
    <property type="evidence" value="ECO:0007669"/>
    <property type="project" value="InterPro"/>
</dbReference>
<dbReference type="InterPro" id="IPR001226">
    <property type="entry name" value="Flavodoxin_CS"/>
</dbReference>
<dbReference type="EMBL" id="CP002101">
    <property type="protein sequence ID" value="AEH61386.1"/>
    <property type="molecule type" value="Genomic_DNA"/>
</dbReference>
<dbReference type="Proteomes" id="UP000006622">
    <property type="component" value="Chromosome"/>
</dbReference>
<name>F7XP89_METZD</name>
<dbReference type="AlphaFoldDB" id="F7XP89"/>
<evidence type="ECO:0000313" key="3">
    <source>
        <dbReference type="Proteomes" id="UP000006622"/>
    </source>
</evidence>
<protein>
    <submittedName>
        <fullName evidence="2">Flavodoxin/nitric oxide synthase</fullName>
    </submittedName>
</protein>
<reference evidence="2 3" key="1">
    <citation type="submission" date="2010-07" db="EMBL/GenBank/DDBJ databases">
        <title>The complete genome of Methanosalsum zhilinae DSM 4017.</title>
        <authorList>
            <consortium name="US DOE Joint Genome Institute (JGI-PGF)"/>
            <person name="Lucas S."/>
            <person name="Copeland A."/>
            <person name="Lapidus A."/>
            <person name="Glavina del Rio T."/>
            <person name="Dalin E."/>
            <person name="Tice H."/>
            <person name="Bruce D."/>
            <person name="Goodwin L."/>
            <person name="Pitluck S."/>
            <person name="Kyrpides N."/>
            <person name="Mavromatis K."/>
            <person name="Ovchinnikova G."/>
            <person name="Daligault H."/>
            <person name="Detter J.C."/>
            <person name="Han C."/>
            <person name="Tapia R."/>
            <person name="Larimer F."/>
            <person name="Land M."/>
            <person name="Hauser L."/>
            <person name="Markowitz V."/>
            <person name="Cheng J.-F."/>
            <person name="Hugenholtz P."/>
            <person name="Woyke T."/>
            <person name="Wu D."/>
            <person name="Spring S."/>
            <person name="Schueler E."/>
            <person name="Brambilla E."/>
            <person name="Klenk H.-P."/>
            <person name="Eisen J.A."/>
        </authorList>
    </citation>
    <scope>NUCLEOTIDE SEQUENCE [LARGE SCALE GENOMIC DNA]</scope>
    <source>
        <strain evidence="3">DSM 4017 / NBRC 107636 / OCM 62 / WeN5</strain>
    </source>
</reference>
<dbReference type="PROSITE" id="PS50902">
    <property type="entry name" value="FLAVODOXIN_LIKE"/>
    <property type="match status" value="1"/>
</dbReference>
<feature type="domain" description="Flavodoxin-like" evidence="1">
    <location>
        <begin position="4"/>
        <end position="138"/>
    </location>
</feature>
<proteinExistence type="predicted"/>
<organism evidence="2 3">
    <name type="scientific">Methanosalsum zhilinae (strain DSM 4017 / NBRC 107636 / OCM 62 / WeN5)</name>
    <name type="common">Methanohalophilus zhilinae</name>
    <dbReference type="NCBI Taxonomy" id="679901"/>
    <lineage>
        <taxon>Archaea</taxon>
        <taxon>Methanobacteriati</taxon>
        <taxon>Methanobacteriota</taxon>
        <taxon>Stenosarchaea group</taxon>
        <taxon>Methanomicrobia</taxon>
        <taxon>Methanosarcinales</taxon>
        <taxon>Methanosarcinaceae</taxon>
        <taxon>Methanosalsum</taxon>
    </lineage>
</organism>
<dbReference type="PANTHER" id="PTHR43717">
    <property type="entry name" value="ANAEROBIC NITRIC OXIDE REDUCTASE FLAVORUBREDOXIN"/>
    <property type="match status" value="1"/>
</dbReference>
<evidence type="ECO:0000259" key="1">
    <source>
        <dbReference type="PROSITE" id="PS50902"/>
    </source>
</evidence>
<dbReference type="STRING" id="679901.Mzhil_1547"/>